<dbReference type="RefSeq" id="WP_205158523.1">
    <property type="nucleotide sequence ID" value="NZ_JAFEUM010000004.1"/>
</dbReference>
<evidence type="ECO:0000313" key="2">
    <source>
        <dbReference type="EMBL" id="MBM7036965.1"/>
    </source>
</evidence>
<feature type="transmembrane region" description="Helical" evidence="1">
    <location>
        <begin position="105"/>
        <end position="128"/>
    </location>
</feature>
<keyword evidence="1" id="KW-1133">Transmembrane helix</keyword>
<keyword evidence="1" id="KW-0812">Transmembrane</keyword>
<evidence type="ECO:0000313" key="3">
    <source>
        <dbReference type="Proteomes" id="UP000809621"/>
    </source>
</evidence>
<name>A0ABS2HHE5_9VIBR</name>
<dbReference type="Proteomes" id="UP000809621">
    <property type="component" value="Unassembled WGS sequence"/>
</dbReference>
<feature type="transmembrane region" description="Helical" evidence="1">
    <location>
        <begin position="75"/>
        <end position="93"/>
    </location>
</feature>
<evidence type="ECO:0000256" key="1">
    <source>
        <dbReference type="SAM" id="Phobius"/>
    </source>
</evidence>
<dbReference type="NCBIfam" id="NF037970">
    <property type="entry name" value="vanZ_1"/>
    <property type="match status" value="1"/>
</dbReference>
<gene>
    <name evidence="2" type="ORF">JQC93_11185</name>
</gene>
<protein>
    <submittedName>
        <fullName evidence="2">VanZ family protein</fullName>
    </submittedName>
</protein>
<dbReference type="EMBL" id="JAFEUM010000004">
    <property type="protein sequence ID" value="MBM7036965.1"/>
    <property type="molecule type" value="Genomic_DNA"/>
</dbReference>
<comment type="caution">
    <text evidence="2">The sequence shown here is derived from an EMBL/GenBank/DDBJ whole genome shotgun (WGS) entry which is preliminary data.</text>
</comment>
<organism evidence="2 3">
    <name type="scientific">Vibrio ulleungensis</name>
    <dbReference type="NCBI Taxonomy" id="2807619"/>
    <lineage>
        <taxon>Bacteria</taxon>
        <taxon>Pseudomonadati</taxon>
        <taxon>Pseudomonadota</taxon>
        <taxon>Gammaproteobacteria</taxon>
        <taxon>Vibrionales</taxon>
        <taxon>Vibrionaceae</taxon>
        <taxon>Vibrio</taxon>
    </lineage>
</organism>
<sequence length="146" mass="15787">MYISTFTFRRTALLLILLGCVFAAGSASVLRSIGANVALIKHAEQVLGDSIFLHAIIAVSLGLVAQLTSLKAWRSLPLGLTTSILPILFLVTLDESLQHFIPTRNFAWLDMVVNVVGVLTGALCVALLQHLIRIGKQRLVLDHSSS</sequence>
<reference evidence="2 3" key="1">
    <citation type="submission" date="2021-02" db="EMBL/GenBank/DDBJ databases">
        <authorList>
            <person name="Park J.-S."/>
        </authorList>
    </citation>
    <scope>NUCLEOTIDE SEQUENCE [LARGE SCALE GENOMIC DNA]</scope>
    <source>
        <strain evidence="2 3">188UL20-2</strain>
    </source>
</reference>
<proteinExistence type="predicted"/>
<keyword evidence="1" id="KW-0472">Membrane</keyword>
<feature type="transmembrane region" description="Helical" evidence="1">
    <location>
        <begin position="51"/>
        <end position="68"/>
    </location>
</feature>
<keyword evidence="3" id="KW-1185">Reference proteome</keyword>
<accession>A0ABS2HHE5</accession>